<dbReference type="EMBL" id="CP015402">
    <property type="protein sequence ID" value="ANU63286.1"/>
    <property type="molecule type" value="Genomic_DNA"/>
</dbReference>
<organism evidence="2 3">
    <name type="scientific">Muribaculum intestinale</name>
    <dbReference type="NCBI Taxonomy" id="1796646"/>
    <lineage>
        <taxon>Bacteria</taxon>
        <taxon>Pseudomonadati</taxon>
        <taxon>Bacteroidota</taxon>
        <taxon>Bacteroidia</taxon>
        <taxon>Bacteroidales</taxon>
        <taxon>Muribaculaceae</taxon>
        <taxon>Muribaculum</taxon>
    </lineage>
</organism>
<keyword evidence="3" id="KW-1185">Reference proteome</keyword>
<dbReference type="STRING" id="1796646.A4V02_05810"/>
<sequence>MANPDNQDIEALLLRRLKNGDVDAFALVYKLYFQRLYVYCRQFTKSAYGAEDIVQEVFAKLWVTGIQLLPTARCVACCSPSPEIIL</sequence>
<dbReference type="Proteomes" id="UP000186351">
    <property type="component" value="Chromosome"/>
</dbReference>
<name>A0A1B1S907_9BACT</name>
<dbReference type="AlphaFoldDB" id="A0A1B1S907"/>
<dbReference type="RefSeq" id="WP_084274006.1">
    <property type="nucleotide sequence ID" value="NZ_CAJTAP010000015.1"/>
</dbReference>
<dbReference type="KEGG" id="pary:A4V02_05810"/>
<feature type="domain" description="RNA polymerase sigma-70 region 2" evidence="1">
    <location>
        <begin position="29"/>
        <end position="62"/>
    </location>
</feature>
<accession>A0A1B1S907</accession>
<evidence type="ECO:0000313" key="3">
    <source>
        <dbReference type="Proteomes" id="UP000186351"/>
    </source>
</evidence>
<dbReference type="GO" id="GO:0006352">
    <property type="term" value="P:DNA-templated transcription initiation"/>
    <property type="evidence" value="ECO:0007669"/>
    <property type="project" value="InterPro"/>
</dbReference>
<gene>
    <name evidence="2" type="ORF">A4V02_05810</name>
</gene>
<protein>
    <recommendedName>
        <fullName evidence="1">RNA polymerase sigma-70 region 2 domain-containing protein</fullName>
    </recommendedName>
</protein>
<dbReference type="InterPro" id="IPR013325">
    <property type="entry name" value="RNA_pol_sigma_r2"/>
</dbReference>
<reference evidence="3" key="1">
    <citation type="submission" date="2016-04" db="EMBL/GenBank/DDBJ databases">
        <title>Complete Genome Sequences of Twelve Strains of a Stable Defined Moderately Diverse Mouse Microbiota 2 (sDMDMm2).</title>
        <authorList>
            <person name="Uchimura Y."/>
            <person name="Wyss M."/>
            <person name="Brugiroux S."/>
            <person name="Limenitakis J.P."/>
            <person name="Stecher B."/>
            <person name="McCoy K.D."/>
            <person name="Macpherson A.J."/>
        </authorList>
    </citation>
    <scope>NUCLEOTIDE SEQUENCE [LARGE SCALE GENOMIC DNA]</scope>
    <source>
        <strain evidence="3">YL27</strain>
    </source>
</reference>
<dbReference type="Pfam" id="PF04542">
    <property type="entry name" value="Sigma70_r2"/>
    <property type="match status" value="1"/>
</dbReference>
<dbReference type="SUPFAM" id="SSF88946">
    <property type="entry name" value="Sigma2 domain of RNA polymerase sigma factors"/>
    <property type="match status" value="1"/>
</dbReference>
<proteinExistence type="predicted"/>
<evidence type="ECO:0000259" key="1">
    <source>
        <dbReference type="Pfam" id="PF04542"/>
    </source>
</evidence>
<dbReference type="InterPro" id="IPR007627">
    <property type="entry name" value="RNA_pol_sigma70_r2"/>
</dbReference>
<dbReference type="OrthoDB" id="9782991at2"/>
<dbReference type="GeneID" id="65536367"/>
<evidence type="ECO:0000313" key="2">
    <source>
        <dbReference type="EMBL" id="ANU63286.1"/>
    </source>
</evidence>
<accession>A0A1Z2XJM0</accession>
<dbReference type="Gene3D" id="1.10.1740.10">
    <property type="match status" value="1"/>
</dbReference>
<dbReference type="GO" id="GO:0003700">
    <property type="term" value="F:DNA-binding transcription factor activity"/>
    <property type="evidence" value="ECO:0007669"/>
    <property type="project" value="InterPro"/>
</dbReference>